<dbReference type="AlphaFoldDB" id="A0A1Y2MF15"/>
<evidence type="ECO:0000313" key="2">
    <source>
        <dbReference type="Proteomes" id="UP000193240"/>
    </source>
</evidence>
<dbReference type="Proteomes" id="UP000193240">
    <property type="component" value="Unassembled WGS sequence"/>
</dbReference>
<dbReference type="InParanoid" id="A0A1Y2MF15"/>
<reference evidence="1 2" key="1">
    <citation type="journal article" date="2017" name="Genome Announc.">
        <title>Genome sequence of the saprophytic ascomycete Epicoccum nigrum ICMP 19927 strain isolated from New Zealand.</title>
        <authorList>
            <person name="Fokin M."/>
            <person name="Fleetwood D."/>
            <person name="Weir B.S."/>
            <person name="Villas-Boas S.G."/>
        </authorList>
    </citation>
    <scope>NUCLEOTIDE SEQUENCE [LARGE SCALE GENOMIC DNA]</scope>
    <source>
        <strain evidence="1 2">ICMP 19927</strain>
    </source>
</reference>
<protein>
    <submittedName>
        <fullName evidence="1">Uncharacterized protein</fullName>
    </submittedName>
</protein>
<dbReference type="EMBL" id="KZ107838">
    <property type="protein sequence ID" value="OSS54077.1"/>
    <property type="molecule type" value="Genomic_DNA"/>
</dbReference>
<proteinExistence type="predicted"/>
<organism evidence="1 2">
    <name type="scientific">Epicoccum nigrum</name>
    <name type="common">Soil fungus</name>
    <name type="synonym">Epicoccum purpurascens</name>
    <dbReference type="NCBI Taxonomy" id="105696"/>
    <lineage>
        <taxon>Eukaryota</taxon>
        <taxon>Fungi</taxon>
        <taxon>Dikarya</taxon>
        <taxon>Ascomycota</taxon>
        <taxon>Pezizomycotina</taxon>
        <taxon>Dothideomycetes</taxon>
        <taxon>Pleosporomycetidae</taxon>
        <taxon>Pleosporales</taxon>
        <taxon>Pleosporineae</taxon>
        <taxon>Didymellaceae</taxon>
        <taxon>Epicoccum</taxon>
    </lineage>
</organism>
<evidence type="ECO:0000313" key="1">
    <source>
        <dbReference type="EMBL" id="OSS54077.1"/>
    </source>
</evidence>
<keyword evidence="2" id="KW-1185">Reference proteome</keyword>
<gene>
    <name evidence="1" type="ORF">B5807_01681</name>
</gene>
<accession>A0A1Y2MF15</accession>
<sequence>MSRFFSHGRGLNQTRFPDSMQAKMSRVQCRGSKQAAVRQQGNLHVAVSSVIEDSILRETALTIQNSSVGRYSACCVVVELVAALLASPTLLNPSTSPQAT</sequence>
<name>A0A1Y2MF15_EPING</name>